<dbReference type="GO" id="GO:0052654">
    <property type="term" value="F:L-leucine-2-oxoglutarate transaminase activity"/>
    <property type="evidence" value="ECO:0007669"/>
    <property type="project" value="RHEA"/>
</dbReference>
<evidence type="ECO:0000256" key="1">
    <source>
        <dbReference type="ARBA" id="ARBA00004824"/>
    </source>
</evidence>
<evidence type="ECO:0000256" key="2">
    <source>
        <dbReference type="ARBA" id="ARBA00004931"/>
    </source>
</evidence>
<evidence type="ECO:0000256" key="5">
    <source>
        <dbReference type="ARBA" id="ARBA00013053"/>
    </source>
</evidence>
<comment type="pathway">
    <text evidence="3">Amino-acid biosynthesis; L-leucine biosynthesis; L-leucine from 3-methyl-2-oxobutanoate: step 4/4.</text>
</comment>
<evidence type="ECO:0000256" key="6">
    <source>
        <dbReference type="ARBA" id="ARBA00048212"/>
    </source>
</evidence>
<protein>
    <recommendedName>
        <fullName evidence="5">branched-chain-amino-acid transaminase</fullName>
        <ecNumber evidence="5">2.6.1.42</ecNumber>
    </recommendedName>
</protein>
<comment type="catalytic activity">
    <reaction evidence="7">
        <text>L-isoleucine + 2-oxoglutarate = (S)-3-methyl-2-oxopentanoate + L-glutamate</text>
        <dbReference type="Rhea" id="RHEA:24801"/>
        <dbReference type="ChEBI" id="CHEBI:16810"/>
        <dbReference type="ChEBI" id="CHEBI:29985"/>
        <dbReference type="ChEBI" id="CHEBI:35146"/>
        <dbReference type="ChEBI" id="CHEBI:58045"/>
        <dbReference type="EC" id="2.6.1.42"/>
    </reaction>
</comment>
<evidence type="ECO:0000256" key="8">
    <source>
        <dbReference type="ARBA" id="ARBA00049229"/>
    </source>
</evidence>
<dbReference type="InterPro" id="IPR036038">
    <property type="entry name" value="Aminotransferase-like"/>
</dbReference>
<evidence type="ECO:0000256" key="7">
    <source>
        <dbReference type="ARBA" id="ARBA00048798"/>
    </source>
</evidence>
<gene>
    <name evidence="9" type="primary">ilvE_1</name>
    <name evidence="9" type="ORF">Pan189_16560</name>
</gene>
<dbReference type="Pfam" id="PF01063">
    <property type="entry name" value="Aminotran_4"/>
    <property type="match status" value="1"/>
</dbReference>
<dbReference type="GO" id="GO:0052656">
    <property type="term" value="F:L-isoleucine-2-oxoglutarate transaminase activity"/>
    <property type="evidence" value="ECO:0007669"/>
    <property type="project" value="RHEA"/>
</dbReference>
<evidence type="ECO:0000313" key="9">
    <source>
        <dbReference type="EMBL" id="QDT37283.1"/>
    </source>
</evidence>
<dbReference type="AlphaFoldDB" id="A0A517R0C3"/>
<comment type="similarity">
    <text evidence="4">Belongs to the class-IV pyridoxal-phosphate-dependent aminotransferase family.</text>
</comment>
<dbReference type="Gene3D" id="3.20.10.10">
    <property type="entry name" value="D-amino Acid Aminotransferase, subunit A, domain 2"/>
    <property type="match status" value="1"/>
</dbReference>
<dbReference type="SUPFAM" id="SSF56752">
    <property type="entry name" value="D-aminoacid aminotransferase-like PLP-dependent enzymes"/>
    <property type="match status" value="1"/>
</dbReference>
<dbReference type="GO" id="GO:0046394">
    <property type="term" value="P:carboxylic acid biosynthetic process"/>
    <property type="evidence" value="ECO:0007669"/>
    <property type="project" value="UniProtKB-ARBA"/>
</dbReference>
<dbReference type="EC" id="2.6.1.42" evidence="5"/>
<dbReference type="InterPro" id="IPR001544">
    <property type="entry name" value="Aminotrans_IV"/>
</dbReference>
<dbReference type="InterPro" id="IPR043132">
    <property type="entry name" value="BCAT-like_C"/>
</dbReference>
<comment type="catalytic activity">
    <reaction evidence="8">
        <text>L-leucine + 2-oxoglutarate = 4-methyl-2-oxopentanoate + L-glutamate</text>
        <dbReference type="Rhea" id="RHEA:18321"/>
        <dbReference type="ChEBI" id="CHEBI:16810"/>
        <dbReference type="ChEBI" id="CHEBI:17865"/>
        <dbReference type="ChEBI" id="CHEBI:29985"/>
        <dbReference type="ChEBI" id="CHEBI:57427"/>
        <dbReference type="EC" id="2.6.1.42"/>
    </reaction>
</comment>
<dbReference type="PANTHER" id="PTHR42743">
    <property type="entry name" value="AMINO-ACID AMINOTRANSFERASE"/>
    <property type="match status" value="1"/>
</dbReference>
<dbReference type="Proteomes" id="UP000317318">
    <property type="component" value="Chromosome"/>
</dbReference>
<comment type="pathway">
    <text evidence="1">Amino-acid biosynthesis; L-isoleucine biosynthesis; L-isoleucine from 2-oxobutanoate: step 4/4.</text>
</comment>
<evidence type="ECO:0000313" key="10">
    <source>
        <dbReference type="Proteomes" id="UP000317318"/>
    </source>
</evidence>
<dbReference type="Gene3D" id="3.30.470.10">
    <property type="match status" value="1"/>
</dbReference>
<name>A0A517R0C3_9PLAN</name>
<keyword evidence="9" id="KW-0808">Transferase</keyword>
<evidence type="ECO:0000256" key="4">
    <source>
        <dbReference type="ARBA" id="ARBA00009320"/>
    </source>
</evidence>
<dbReference type="EMBL" id="CP036268">
    <property type="protein sequence ID" value="QDT37283.1"/>
    <property type="molecule type" value="Genomic_DNA"/>
</dbReference>
<keyword evidence="9" id="KW-0032">Aminotransferase</keyword>
<comment type="pathway">
    <text evidence="2">Amino-acid biosynthesis; L-valine biosynthesis; L-valine from pyruvate: step 4/4.</text>
</comment>
<dbReference type="InterPro" id="IPR043131">
    <property type="entry name" value="BCAT-like_N"/>
</dbReference>
<dbReference type="PANTHER" id="PTHR42743:SF11">
    <property type="entry name" value="AMINODEOXYCHORISMATE LYASE"/>
    <property type="match status" value="1"/>
</dbReference>
<organism evidence="9 10">
    <name type="scientific">Stratiformator vulcanicus</name>
    <dbReference type="NCBI Taxonomy" id="2527980"/>
    <lineage>
        <taxon>Bacteria</taxon>
        <taxon>Pseudomonadati</taxon>
        <taxon>Planctomycetota</taxon>
        <taxon>Planctomycetia</taxon>
        <taxon>Planctomycetales</taxon>
        <taxon>Planctomycetaceae</taxon>
        <taxon>Stratiformator</taxon>
    </lineage>
</organism>
<dbReference type="GO" id="GO:0052655">
    <property type="term" value="F:L-valine-2-oxoglutarate transaminase activity"/>
    <property type="evidence" value="ECO:0007669"/>
    <property type="project" value="RHEA"/>
</dbReference>
<dbReference type="InterPro" id="IPR050571">
    <property type="entry name" value="Class-IV_PLP-Dep_Aminotrnsfr"/>
</dbReference>
<proteinExistence type="inferred from homology"/>
<accession>A0A517R0C3</accession>
<evidence type="ECO:0000256" key="3">
    <source>
        <dbReference type="ARBA" id="ARBA00005072"/>
    </source>
</evidence>
<reference evidence="9 10" key="1">
    <citation type="submission" date="2019-02" db="EMBL/GenBank/DDBJ databases">
        <title>Deep-cultivation of Planctomycetes and their phenomic and genomic characterization uncovers novel biology.</title>
        <authorList>
            <person name="Wiegand S."/>
            <person name="Jogler M."/>
            <person name="Boedeker C."/>
            <person name="Pinto D."/>
            <person name="Vollmers J."/>
            <person name="Rivas-Marin E."/>
            <person name="Kohn T."/>
            <person name="Peeters S.H."/>
            <person name="Heuer A."/>
            <person name="Rast P."/>
            <person name="Oberbeckmann S."/>
            <person name="Bunk B."/>
            <person name="Jeske O."/>
            <person name="Meyerdierks A."/>
            <person name="Storesund J.E."/>
            <person name="Kallscheuer N."/>
            <person name="Luecker S."/>
            <person name="Lage O.M."/>
            <person name="Pohl T."/>
            <person name="Merkel B.J."/>
            <person name="Hornburger P."/>
            <person name="Mueller R.-W."/>
            <person name="Bruemmer F."/>
            <person name="Labrenz M."/>
            <person name="Spormann A.M."/>
            <person name="Op den Camp H."/>
            <person name="Overmann J."/>
            <person name="Amann R."/>
            <person name="Jetten M.S.M."/>
            <person name="Mascher T."/>
            <person name="Medema M.H."/>
            <person name="Devos D.P."/>
            <person name="Kaster A.-K."/>
            <person name="Ovreas L."/>
            <person name="Rohde M."/>
            <person name="Galperin M.Y."/>
            <person name="Jogler C."/>
        </authorList>
    </citation>
    <scope>NUCLEOTIDE SEQUENCE [LARGE SCALE GENOMIC DNA]</scope>
    <source>
        <strain evidence="9 10">Pan189</strain>
    </source>
</reference>
<sequence>MPNGDSEGLAAAESPPGTVYLNGSWVEPTDAVLPIDDFAITSGVTITEIIRTFRHKPFRLDAHLDRFEQSAKLAHVPLRVERDQLAELIAEAISRRGASLTVEHDLTVSVFASPGRNRHYDPGTITTGSAKQEPTLCVYAFPIRASRDAVLFELGQHLIVPSIEAVPPGTLSPKIKTRNRLHWYLAEHEAARSEPGARSLLVRGDGVVTETAAGCLFAVIDGALCEPPRDSRLDGISAGVVRELAVELGLTCREVPLQINDLLSADEIFTASTVYCLLPVTRLNGSKIGDETAGPIYHTLLGAWNKEVGVDIANQFRVIAELGS</sequence>
<keyword evidence="10" id="KW-1185">Reference proteome</keyword>
<dbReference type="KEGG" id="svp:Pan189_16560"/>
<comment type="catalytic activity">
    <reaction evidence="6">
        <text>L-valine + 2-oxoglutarate = 3-methyl-2-oxobutanoate + L-glutamate</text>
        <dbReference type="Rhea" id="RHEA:24813"/>
        <dbReference type="ChEBI" id="CHEBI:11851"/>
        <dbReference type="ChEBI" id="CHEBI:16810"/>
        <dbReference type="ChEBI" id="CHEBI:29985"/>
        <dbReference type="ChEBI" id="CHEBI:57762"/>
        <dbReference type="EC" id="2.6.1.42"/>
    </reaction>
</comment>
<dbReference type="RefSeq" id="WP_310821235.1">
    <property type="nucleotide sequence ID" value="NZ_CP036268.1"/>
</dbReference>